<reference evidence="1" key="1">
    <citation type="submission" date="2020-04" db="EMBL/GenBank/DDBJ databases">
        <authorList>
            <person name="Chiriac C."/>
            <person name="Salcher M."/>
            <person name="Ghai R."/>
            <person name="Kavagutti S V."/>
        </authorList>
    </citation>
    <scope>NUCLEOTIDE SEQUENCE</scope>
</reference>
<sequence length="253" mass="27847">MNMNDYVDVAERIAQLKEMFPEASLQPYDPNKPYDIVEVAGKTYVVYTAACYRDPHDIRPGVACAWEQIPGKGMTAGSELMVCETSAWGRAIVAAMKTATKRIASKQEVLAAKERSSTWSVTPSPALEQEFVADVVKDQQSIKRIYGSPGSKSALMERVLRKQFEIDALNKSEEKTEPSSVAMSMDEVVNELGSPEPTAQKCQHGDMILKQGLAKGTQRPFYGYTCPKGCQAVWATLSSAGKWYFKEGANKNG</sequence>
<accession>A0A6J5NN19</accession>
<protein>
    <submittedName>
        <fullName evidence="1">Uncharacterized protein</fullName>
    </submittedName>
</protein>
<evidence type="ECO:0000313" key="1">
    <source>
        <dbReference type="EMBL" id="CAB4158555.1"/>
    </source>
</evidence>
<gene>
    <name evidence="1" type="ORF">UFOVP701_12</name>
</gene>
<dbReference type="EMBL" id="LR796680">
    <property type="protein sequence ID" value="CAB4158555.1"/>
    <property type="molecule type" value="Genomic_DNA"/>
</dbReference>
<name>A0A6J5NN19_9CAUD</name>
<organism evidence="1">
    <name type="scientific">uncultured Caudovirales phage</name>
    <dbReference type="NCBI Taxonomy" id="2100421"/>
    <lineage>
        <taxon>Viruses</taxon>
        <taxon>Duplodnaviria</taxon>
        <taxon>Heunggongvirae</taxon>
        <taxon>Uroviricota</taxon>
        <taxon>Caudoviricetes</taxon>
        <taxon>Peduoviridae</taxon>
        <taxon>Maltschvirus</taxon>
        <taxon>Maltschvirus maltsch</taxon>
    </lineage>
</organism>
<proteinExistence type="predicted"/>